<dbReference type="AlphaFoldDB" id="A0A9P8UM90"/>
<evidence type="ECO:0000256" key="7">
    <source>
        <dbReference type="ARBA" id="ARBA00023242"/>
    </source>
</evidence>
<name>A0A9P8UM90_9PEZI</name>
<evidence type="ECO:0000256" key="4">
    <source>
        <dbReference type="ARBA" id="ARBA00022833"/>
    </source>
</evidence>
<keyword evidence="2" id="KW-0479">Metal-binding</keyword>
<keyword evidence="6" id="KW-0804">Transcription</keyword>
<organism evidence="11 12">
    <name type="scientific">Truncatella angustata</name>
    <dbReference type="NCBI Taxonomy" id="152316"/>
    <lineage>
        <taxon>Eukaryota</taxon>
        <taxon>Fungi</taxon>
        <taxon>Dikarya</taxon>
        <taxon>Ascomycota</taxon>
        <taxon>Pezizomycotina</taxon>
        <taxon>Sordariomycetes</taxon>
        <taxon>Xylariomycetidae</taxon>
        <taxon>Amphisphaeriales</taxon>
        <taxon>Sporocadaceae</taxon>
        <taxon>Truncatella</taxon>
    </lineage>
</organism>
<keyword evidence="7" id="KW-0539">Nucleus</keyword>
<dbReference type="Gene3D" id="3.30.160.60">
    <property type="entry name" value="Classic Zinc Finger"/>
    <property type="match status" value="5"/>
</dbReference>
<dbReference type="PANTHER" id="PTHR46179">
    <property type="entry name" value="ZINC FINGER PROTEIN"/>
    <property type="match status" value="1"/>
</dbReference>
<feature type="domain" description="C2H2-type" evidence="10">
    <location>
        <begin position="322"/>
        <end position="352"/>
    </location>
</feature>
<dbReference type="PROSITE" id="PS50157">
    <property type="entry name" value="ZINC_FINGER_C2H2_2"/>
    <property type="match status" value="6"/>
</dbReference>
<evidence type="ECO:0000256" key="8">
    <source>
        <dbReference type="PROSITE-ProRule" id="PRU00042"/>
    </source>
</evidence>
<feature type="domain" description="C2H2-type" evidence="10">
    <location>
        <begin position="101"/>
        <end position="130"/>
    </location>
</feature>
<keyword evidence="3 8" id="KW-0863">Zinc-finger</keyword>
<dbReference type="GO" id="GO:0006357">
    <property type="term" value="P:regulation of transcription by RNA polymerase II"/>
    <property type="evidence" value="ECO:0007669"/>
    <property type="project" value="TreeGrafter"/>
</dbReference>
<comment type="subcellular location">
    <subcellularLocation>
        <location evidence="1">Nucleus</location>
    </subcellularLocation>
</comment>
<feature type="domain" description="C2H2-type" evidence="10">
    <location>
        <begin position="192"/>
        <end position="218"/>
    </location>
</feature>
<dbReference type="GO" id="GO:0005634">
    <property type="term" value="C:nucleus"/>
    <property type="evidence" value="ECO:0007669"/>
    <property type="project" value="UniProtKB-SubCell"/>
</dbReference>
<dbReference type="SUPFAM" id="SSF57667">
    <property type="entry name" value="beta-beta-alpha zinc fingers"/>
    <property type="match status" value="4"/>
</dbReference>
<feature type="domain" description="C2H2-type" evidence="10">
    <location>
        <begin position="224"/>
        <end position="254"/>
    </location>
</feature>
<keyword evidence="12" id="KW-1185">Reference proteome</keyword>
<dbReference type="PANTHER" id="PTHR46179:SF13">
    <property type="entry name" value="C2H2-TYPE DOMAIN-CONTAINING PROTEIN"/>
    <property type="match status" value="1"/>
</dbReference>
<keyword evidence="5" id="KW-0805">Transcription regulation</keyword>
<dbReference type="Proteomes" id="UP000758603">
    <property type="component" value="Unassembled WGS sequence"/>
</dbReference>
<reference evidence="11" key="1">
    <citation type="journal article" date="2021" name="Nat. Commun.">
        <title>Genetic determinants of endophytism in the Arabidopsis root mycobiome.</title>
        <authorList>
            <person name="Mesny F."/>
            <person name="Miyauchi S."/>
            <person name="Thiergart T."/>
            <person name="Pickel B."/>
            <person name="Atanasova L."/>
            <person name="Karlsson M."/>
            <person name="Huettel B."/>
            <person name="Barry K.W."/>
            <person name="Haridas S."/>
            <person name="Chen C."/>
            <person name="Bauer D."/>
            <person name="Andreopoulos W."/>
            <person name="Pangilinan J."/>
            <person name="LaButti K."/>
            <person name="Riley R."/>
            <person name="Lipzen A."/>
            <person name="Clum A."/>
            <person name="Drula E."/>
            <person name="Henrissat B."/>
            <person name="Kohler A."/>
            <person name="Grigoriev I.V."/>
            <person name="Martin F.M."/>
            <person name="Hacquard S."/>
        </authorList>
    </citation>
    <scope>NUCLEOTIDE SEQUENCE</scope>
    <source>
        <strain evidence="11">MPI-SDFR-AT-0073</strain>
    </source>
</reference>
<dbReference type="RefSeq" id="XP_045958825.1">
    <property type="nucleotide sequence ID" value="XM_046102817.1"/>
</dbReference>
<feature type="compositionally biased region" description="Polar residues" evidence="9">
    <location>
        <begin position="74"/>
        <end position="83"/>
    </location>
</feature>
<evidence type="ECO:0000259" key="10">
    <source>
        <dbReference type="PROSITE" id="PS50157"/>
    </source>
</evidence>
<keyword evidence="4" id="KW-0862">Zinc</keyword>
<protein>
    <recommendedName>
        <fullName evidence="10">C2H2-type domain-containing protein</fullName>
    </recommendedName>
</protein>
<feature type="domain" description="C2H2-type" evidence="10">
    <location>
        <begin position="131"/>
        <end position="161"/>
    </location>
</feature>
<dbReference type="InterPro" id="IPR051061">
    <property type="entry name" value="Zinc_finger_trans_reg"/>
</dbReference>
<feature type="region of interest" description="Disordered" evidence="9">
    <location>
        <begin position="1"/>
        <end position="94"/>
    </location>
</feature>
<gene>
    <name evidence="11" type="ORF">BKA67DRAFT_565544</name>
</gene>
<comment type="caution">
    <text evidence="11">The sequence shown here is derived from an EMBL/GenBank/DDBJ whole genome shotgun (WGS) entry which is preliminary data.</text>
</comment>
<dbReference type="SMART" id="SM00355">
    <property type="entry name" value="ZnF_C2H2"/>
    <property type="match status" value="10"/>
</dbReference>
<evidence type="ECO:0000313" key="12">
    <source>
        <dbReference type="Proteomes" id="UP000758603"/>
    </source>
</evidence>
<feature type="compositionally biased region" description="Basic and acidic residues" evidence="9">
    <location>
        <begin position="46"/>
        <end position="58"/>
    </location>
</feature>
<accession>A0A9P8UM90</accession>
<sequence length="563" mass="63984">MKRMTPESEEYPPAQVKRSRRLAQSTLKETQLVDEVYPDLDDGDDAKDSDVSTFAHDDDHDDDRDDDDADNVSAAGSATTPLTPMSGMSPRKKFPSDLKTIKCTWSGCEKAFNRPARLTAHLRSHTNERPFKCPHDGCDKSYLEEKHLKQHLGGSHSTERKHICEEPDCGKSFLTSTRLRRHQLVHEGQERFRCRDFPPCNQSFRKHQTLQRHIRAEHLKVPAFQCKHEGCIAGFDTASSLRRHTEKEHADIKFWCEECNKDLEDNATNRTGFPTMEQLQQHMKKSHISCTFCDLIFPSRDDMESHTELEHASLVQDGRKNVLCTRDNCGKVFSKQSNLQAHIKSFHDGYRFVCGEFDVTSAKDPKIANWPLSDGCKGGFATKASLEKHIRHVHLDVPRADPPARLSHQPSAPQDMLGQLTNTNEMARRTICCSWFGCPLKFVQQLEMQNHLQTHFDLNLGATLAQDFSMPNVPAIPNVPDVSFLNFEMASPFHSQHSPFSSQPVTPGLGEEWGYSAPATPHVPDYFPEAEQEWQHDEMEMRQLIEPNDLNGLLDPALRHAGM</sequence>
<dbReference type="OrthoDB" id="4748970at2759"/>
<evidence type="ECO:0000256" key="5">
    <source>
        <dbReference type="ARBA" id="ARBA00023015"/>
    </source>
</evidence>
<dbReference type="Pfam" id="PF00096">
    <property type="entry name" value="zf-C2H2"/>
    <property type="match status" value="2"/>
</dbReference>
<evidence type="ECO:0000256" key="3">
    <source>
        <dbReference type="ARBA" id="ARBA00022771"/>
    </source>
</evidence>
<feature type="domain" description="C2H2-type" evidence="10">
    <location>
        <begin position="162"/>
        <end position="191"/>
    </location>
</feature>
<dbReference type="EMBL" id="JAGPXC010000004">
    <property type="protein sequence ID" value="KAH6654555.1"/>
    <property type="molecule type" value="Genomic_DNA"/>
</dbReference>
<dbReference type="InterPro" id="IPR013087">
    <property type="entry name" value="Znf_C2H2_type"/>
</dbReference>
<dbReference type="InterPro" id="IPR036236">
    <property type="entry name" value="Znf_C2H2_sf"/>
</dbReference>
<evidence type="ECO:0000256" key="6">
    <source>
        <dbReference type="ARBA" id="ARBA00023163"/>
    </source>
</evidence>
<feature type="compositionally biased region" description="Acidic residues" evidence="9">
    <location>
        <begin position="59"/>
        <end position="70"/>
    </location>
</feature>
<evidence type="ECO:0000256" key="1">
    <source>
        <dbReference type="ARBA" id="ARBA00004123"/>
    </source>
</evidence>
<evidence type="ECO:0000313" key="11">
    <source>
        <dbReference type="EMBL" id="KAH6654555.1"/>
    </source>
</evidence>
<dbReference type="GO" id="GO:0008270">
    <property type="term" value="F:zinc ion binding"/>
    <property type="evidence" value="ECO:0007669"/>
    <property type="project" value="UniProtKB-KW"/>
</dbReference>
<proteinExistence type="predicted"/>
<dbReference type="GeneID" id="70131709"/>
<evidence type="ECO:0000256" key="2">
    <source>
        <dbReference type="ARBA" id="ARBA00022723"/>
    </source>
</evidence>
<feature type="compositionally biased region" description="Acidic residues" evidence="9">
    <location>
        <begin position="36"/>
        <end position="45"/>
    </location>
</feature>
<evidence type="ECO:0000256" key="9">
    <source>
        <dbReference type="SAM" id="MobiDB-lite"/>
    </source>
</evidence>
<dbReference type="PROSITE" id="PS00028">
    <property type="entry name" value="ZINC_FINGER_C2H2_1"/>
    <property type="match status" value="6"/>
</dbReference>